<organism evidence="16 17">
    <name type="scientific">Conger conger</name>
    <name type="common">Conger eel</name>
    <name type="synonym">Muraena conger</name>
    <dbReference type="NCBI Taxonomy" id="82655"/>
    <lineage>
        <taxon>Eukaryota</taxon>
        <taxon>Metazoa</taxon>
        <taxon>Chordata</taxon>
        <taxon>Craniata</taxon>
        <taxon>Vertebrata</taxon>
        <taxon>Euteleostomi</taxon>
        <taxon>Actinopterygii</taxon>
        <taxon>Neopterygii</taxon>
        <taxon>Teleostei</taxon>
        <taxon>Anguilliformes</taxon>
        <taxon>Congridae</taxon>
        <taxon>Conger</taxon>
    </lineage>
</organism>
<dbReference type="PANTHER" id="PTHR24300">
    <property type="entry name" value="CYTOCHROME P450 508A4-RELATED"/>
    <property type="match status" value="1"/>
</dbReference>
<dbReference type="PROSITE" id="PS00086">
    <property type="entry name" value="CYTOCHROME_P450"/>
    <property type="match status" value="1"/>
</dbReference>
<keyword evidence="12 15" id="KW-0472">Membrane</keyword>
<dbReference type="OrthoDB" id="2789670at2759"/>
<evidence type="ECO:0000256" key="15">
    <source>
        <dbReference type="SAM" id="Phobius"/>
    </source>
</evidence>
<dbReference type="InterPro" id="IPR050182">
    <property type="entry name" value="Cytochrome_P450_fam2"/>
</dbReference>
<dbReference type="InterPro" id="IPR036396">
    <property type="entry name" value="Cyt_P450_sf"/>
</dbReference>
<feature type="transmembrane region" description="Helical" evidence="15">
    <location>
        <begin position="12"/>
        <end position="30"/>
    </location>
</feature>
<dbReference type="InterPro" id="IPR001128">
    <property type="entry name" value="Cyt_P450"/>
</dbReference>
<dbReference type="GO" id="GO:0020037">
    <property type="term" value="F:heme binding"/>
    <property type="evidence" value="ECO:0007669"/>
    <property type="project" value="InterPro"/>
</dbReference>
<dbReference type="GO" id="GO:0006805">
    <property type="term" value="P:xenobiotic metabolic process"/>
    <property type="evidence" value="ECO:0007669"/>
    <property type="project" value="TreeGrafter"/>
</dbReference>
<keyword evidence="11 14" id="KW-0503">Monooxygenase</keyword>
<dbReference type="SUPFAM" id="SSF48264">
    <property type="entry name" value="Cytochrome P450"/>
    <property type="match status" value="1"/>
</dbReference>
<keyword evidence="5 13" id="KW-0349">Heme</keyword>
<keyword evidence="15" id="KW-1133">Transmembrane helix</keyword>
<keyword evidence="6 13" id="KW-0479">Metal-binding</keyword>
<dbReference type="PANTHER" id="PTHR24300:SF319">
    <property type="entry name" value="CYTOCHROME P450, FAMILY 2, SUBFAMILY AC, POLYPEPTIDE 1"/>
    <property type="match status" value="1"/>
</dbReference>
<evidence type="ECO:0000256" key="5">
    <source>
        <dbReference type="ARBA" id="ARBA00022617"/>
    </source>
</evidence>
<evidence type="ECO:0000256" key="7">
    <source>
        <dbReference type="ARBA" id="ARBA00022824"/>
    </source>
</evidence>
<dbReference type="EMBL" id="JAFJMO010000016">
    <property type="protein sequence ID" value="KAJ8254173.1"/>
    <property type="molecule type" value="Genomic_DNA"/>
</dbReference>
<dbReference type="Proteomes" id="UP001152803">
    <property type="component" value="Unassembled WGS sequence"/>
</dbReference>
<feature type="binding site" description="axial binding residue" evidence="13">
    <location>
        <position position="441"/>
    </location>
    <ligand>
        <name>heme</name>
        <dbReference type="ChEBI" id="CHEBI:30413"/>
    </ligand>
    <ligandPart>
        <name>Fe</name>
        <dbReference type="ChEBI" id="CHEBI:18248"/>
    </ligandPart>
</feature>
<dbReference type="Pfam" id="PF00067">
    <property type="entry name" value="p450"/>
    <property type="match status" value="1"/>
</dbReference>
<dbReference type="GO" id="GO:0016712">
    <property type="term" value="F:oxidoreductase activity, acting on paired donors, with incorporation or reduction of molecular oxygen, reduced flavin or flavoprotein as one donor, and incorporation of one atom of oxygen"/>
    <property type="evidence" value="ECO:0007669"/>
    <property type="project" value="TreeGrafter"/>
</dbReference>
<evidence type="ECO:0000256" key="2">
    <source>
        <dbReference type="ARBA" id="ARBA00004524"/>
    </source>
</evidence>
<dbReference type="GO" id="GO:0005789">
    <property type="term" value="C:endoplasmic reticulum membrane"/>
    <property type="evidence" value="ECO:0007669"/>
    <property type="project" value="UniProtKB-SubCell"/>
</dbReference>
<protein>
    <recommendedName>
        <fullName evidence="18">Cytochrome P450 2K1-like</fullName>
    </recommendedName>
</protein>
<dbReference type="AlphaFoldDB" id="A0A9Q1D062"/>
<evidence type="ECO:0000256" key="14">
    <source>
        <dbReference type="RuleBase" id="RU000461"/>
    </source>
</evidence>
<comment type="subcellular location">
    <subcellularLocation>
        <location evidence="3">Endoplasmic reticulum membrane</location>
    </subcellularLocation>
    <subcellularLocation>
        <location evidence="2">Microsome membrane</location>
    </subcellularLocation>
</comment>
<keyword evidence="17" id="KW-1185">Reference proteome</keyword>
<dbReference type="GO" id="GO:0005506">
    <property type="term" value="F:iron ion binding"/>
    <property type="evidence" value="ECO:0007669"/>
    <property type="project" value="InterPro"/>
</dbReference>
<comment type="similarity">
    <text evidence="4 14">Belongs to the cytochrome P450 family.</text>
</comment>
<dbReference type="PRINTS" id="PR00463">
    <property type="entry name" value="EP450I"/>
</dbReference>
<evidence type="ECO:0000256" key="1">
    <source>
        <dbReference type="ARBA" id="ARBA00001971"/>
    </source>
</evidence>
<evidence type="ECO:0000256" key="13">
    <source>
        <dbReference type="PIRSR" id="PIRSR602401-1"/>
    </source>
</evidence>
<name>A0A9Q1D062_CONCO</name>
<dbReference type="GO" id="GO:0046222">
    <property type="term" value="P:aflatoxin metabolic process"/>
    <property type="evidence" value="ECO:0007669"/>
    <property type="project" value="UniProtKB-ARBA"/>
</dbReference>
<dbReference type="PRINTS" id="PR00385">
    <property type="entry name" value="P450"/>
</dbReference>
<keyword evidence="9 14" id="KW-0560">Oxidoreductase</keyword>
<sequence length="498" mass="56584">MAVVAGLLLQPSFTEVLLGAVLVLFLHYVITSTLRFRREPPGPRPLPIIGNLLQLDLNRPYHSLYELSKTYGSVFKVHFGCKKVIVLAGYKTVKEALINHATEFGDRDLSPVVRDLYNGHGIIFANGDSWKELRNFTLVNIQDIGTGKRKNAEKIMEEVEYLMEVFEKHAGEPFDPKLPLDYSVANITSSIVYGSRFDYSDPQLWEMATIHPTYAKIWYPIIQLYDAFPWLARRLKSWGAVVDFVEKKKARVRRLVRVLQDSHCAQERRGFVDSFLTRQQEESERQNSFFNEENLVTCVLNLFSASDTTSTVLQWALVIMAKYPHIQERVQEELGQVIGSQRPEAKDRKALPYTNAVIHEVQRVANIDPLSVPHAASCDVTFKGFFISKGTRVIPLLMSVLCDESQWESPHSFNPDHFLDDQGHFVRKDAFLSFSAGRRVCLAESLARTELFLIFTSLLQKFSFSPPPGVSESELDLTPVGSNMLSPTPYELCAVSRF</sequence>
<evidence type="ECO:0000256" key="12">
    <source>
        <dbReference type="ARBA" id="ARBA00023136"/>
    </source>
</evidence>
<keyword evidence="15" id="KW-0812">Transmembrane</keyword>
<evidence type="ECO:0000313" key="16">
    <source>
        <dbReference type="EMBL" id="KAJ8254173.1"/>
    </source>
</evidence>
<dbReference type="FunFam" id="1.10.630.10:FF:000010">
    <property type="entry name" value="cytochrome P450 2W1 isoform X2"/>
    <property type="match status" value="1"/>
</dbReference>
<accession>A0A9Q1D062</accession>
<evidence type="ECO:0000256" key="10">
    <source>
        <dbReference type="ARBA" id="ARBA00023004"/>
    </source>
</evidence>
<comment type="caution">
    <text evidence="16">The sequence shown here is derived from an EMBL/GenBank/DDBJ whole genome shotgun (WGS) entry which is preliminary data.</text>
</comment>
<evidence type="ECO:0000256" key="6">
    <source>
        <dbReference type="ARBA" id="ARBA00022723"/>
    </source>
</evidence>
<dbReference type="Gene3D" id="1.10.630.10">
    <property type="entry name" value="Cytochrome P450"/>
    <property type="match status" value="1"/>
</dbReference>
<dbReference type="InterPro" id="IPR002401">
    <property type="entry name" value="Cyt_P450_E_grp-I"/>
</dbReference>
<evidence type="ECO:0000256" key="3">
    <source>
        <dbReference type="ARBA" id="ARBA00004586"/>
    </source>
</evidence>
<keyword evidence="10 13" id="KW-0408">Iron</keyword>
<evidence type="ECO:0008006" key="18">
    <source>
        <dbReference type="Google" id="ProtNLM"/>
    </source>
</evidence>
<evidence type="ECO:0000256" key="9">
    <source>
        <dbReference type="ARBA" id="ARBA00023002"/>
    </source>
</evidence>
<gene>
    <name evidence="16" type="ORF">COCON_G00207850</name>
</gene>
<comment type="cofactor">
    <cofactor evidence="1 13">
        <name>heme</name>
        <dbReference type="ChEBI" id="CHEBI:30413"/>
    </cofactor>
</comment>
<dbReference type="InterPro" id="IPR017972">
    <property type="entry name" value="Cyt_P450_CS"/>
</dbReference>
<evidence type="ECO:0000313" key="17">
    <source>
        <dbReference type="Proteomes" id="UP001152803"/>
    </source>
</evidence>
<reference evidence="16" key="1">
    <citation type="journal article" date="2023" name="Science">
        <title>Genome structures resolve the early diversification of teleost fishes.</title>
        <authorList>
            <person name="Parey E."/>
            <person name="Louis A."/>
            <person name="Montfort J."/>
            <person name="Bouchez O."/>
            <person name="Roques C."/>
            <person name="Iampietro C."/>
            <person name="Lluch J."/>
            <person name="Castinel A."/>
            <person name="Donnadieu C."/>
            <person name="Desvignes T."/>
            <person name="Floi Bucao C."/>
            <person name="Jouanno E."/>
            <person name="Wen M."/>
            <person name="Mejri S."/>
            <person name="Dirks R."/>
            <person name="Jansen H."/>
            <person name="Henkel C."/>
            <person name="Chen W.J."/>
            <person name="Zahm M."/>
            <person name="Cabau C."/>
            <person name="Klopp C."/>
            <person name="Thompson A.W."/>
            <person name="Robinson-Rechavi M."/>
            <person name="Braasch I."/>
            <person name="Lecointre G."/>
            <person name="Bobe J."/>
            <person name="Postlethwait J.H."/>
            <person name="Berthelot C."/>
            <person name="Roest Crollius H."/>
            <person name="Guiguen Y."/>
        </authorList>
    </citation>
    <scope>NUCLEOTIDE SEQUENCE</scope>
    <source>
        <strain evidence="16">Concon-B</strain>
    </source>
</reference>
<keyword evidence="8" id="KW-0492">Microsome</keyword>
<evidence type="ECO:0000256" key="8">
    <source>
        <dbReference type="ARBA" id="ARBA00022848"/>
    </source>
</evidence>
<proteinExistence type="inferred from homology"/>
<dbReference type="GO" id="GO:0006082">
    <property type="term" value="P:organic acid metabolic process"/>
    <property type="evidence" value="ECO:0007669"/>
    <property type="project" value="TreeGrafter"/>
</dbReference>
<evidence type="ECO:0000256" key="11">
    <source>
        <dbReference type="ARBA" id="ARBA00023033"/>
    </source>
</evidence>
<evidence type="ECO:0000256" key="4">
    <source>
        <dbReference type="ARBA" id="ARBA00010617"/>
    </source>
</evidence>
<keyword evidence="7" id="KW-0256">Endoplasmic reticulum</keyword>